<protein>
    <recommendedName>
        <fullName evidence="3">CBM-cenC domain-containing protein</fullName>
    </recommendedName>
</protein>
<accession>A0ABN8DKK1</accession>
<dbReference type="EMBL" id="CAKLCM010000003">
    <property type="protein sequence ID" value="CAH0529849.1"/>
    <property type="molecule type" value="Genomic_DNA"/>
</dbReference>
<name>A0ABN8DKK1_9VIBR</name>
<comment type="caution">
    <text evidence="1">The sequence shown here is derived from an EMBL/GenBank/DDBJ whole genome shotgun (WGS) entry which is preliminary data.</text>
</comment>
<proteinExistence type="predicted"/>
<evidence type="ECO:0000313" key="2">
    <source>
        <dbReference type="Proteomes" id="UP000838160"/>
    </source>
</evidence>
<evidence type="ECO:0000313" key="1">
    <source>
        <dbReference type="EMBL" id="CAH0529849.1"/>
    </source>
</evidence>
<dbReference type="RefSeq" id="WP_237486410.1">
    <property type="nucleotide sequence ID" value="NZ_CAKLCM010000003.1"/>
</dbReference>
<reference evidence="1" key="1">
    <citation type="submission" date="2021-12" db="EMBL/GenBank/DDBJ databases">
        <authorList>
            <person name="Rodrigo-Torres L."/>
            <person name="Arahal R. D."/>
            <person name="Lucena T."/>
        </authorList>
    </citation>
    <scope>NUCLEOTIDE SEQUENCE</scope>
    <source>
        <strain evidence="1">CECT 8226</strain>
    </source>
</reference>
<gene>
    <name evidence="1" type="ORF">VHP8226_03605</name>
</gene>
<dbReference type="Proteomes" id="UP000838160">
    <property type="component" value="Unassembled WGS sequence"/>
</dbReference>
<evidence type="ECO:0008006" key="3">
    <source>
        <dbReference type="Google" id="ProtNLM"/>
    </source>
</evidence>
<sequence>MKALNFISTAALTVLLTACGDDPNETDDTTPTDPSTPVSSIYIYHSEQESNVSFAHWGDTWGSGSTIEPVSDSDYGEVLRINYGSDWGTNNAVVAWGNEDADAIDASGLDVARFKVKGDSIDEITVSIASVGSSSNYEQTYSISDGTSLGNGWTEMEVSFPGYSNLTWVGLMFPEATSVDLVDVYIADSDGNGDDGGDPGTETDAFVIYSDTEATDVTFSDSTIQTWDTGTVLQGDVDFNGKKAWQITSGGIGSWGAVLVYANGLEGDFSHFNYLDLAIATEGSFSGGYKLVVSGDGVAKEYALPVNDSDVTTWQDVRVDIDDLGLSLSSIDHVAVMGMTDTTDQSSFYVTDFQFTKEFDKSYDSNTENEYVFVHSDSAMPSDLVVDGDDSSSAGNVIFGEWSTGTILDMDATYLDTSAWQMVGNGGWGSVIALQGDISDGSTIDNLDVDLSEYTNITLKVASQGNYSKYAVSFVAKNGENESSQEVAFSLAEPSEWNTIDINLAAVGVDLANINQIAVFGSHTDAAETGQTLYVTDFYAYDSGYESETDFNDYGDAFTMISATETIDESDMTFDDSAHLNVGNASFNEWSTNTGIVIDTTYSSKNSWEMTKSDGWGAVLAISGDMYGEIQQFDFDTTVYHTLNLSVATVGAFEKVTLFVGTAQGASKEITLEGVSTDWATFSYDISQLGLNTSTINQLAIFASGGNSGDTLYVTDLNFSK</sequence>
<dbReference type="PROSITE" id="PS51257">
    <property type="entry name" value="PROKAR_LIPOPROTEIN"/>
    <property type="match status" value="1"/>
</dbReference>
<organism evidence="1 2">
    <name type="scientific">Vibrio hippocampi</name>
    <dbReference type="NCBI Taxonomy" id="654686"/>
    <lineage>
        <taxon>Bacteria</taxon>
        <taxon>Pseudomonadati</taxon>
        <taxon>Pseudomonadota</taxon>
        <taxon>Gammaproteobacteria</taxon>
        <taxon>Vibrionales</taxon>
        <taxon>Vibrionaceae</taxon>
        <taxon>Vibrio</taxon>
    </lineage>
</organism>
<keyword evidence="2" id="KW-1185">Reference proteome</keyword>